<proteinExistence type="predicted"/>
<dbReference type="Proteomes" id="UP000614047">
    <property type="component" value="Unassembled WGS sequence"/>
</dbReference>
<evidence type="ECO:0000256" key="1">
    <source>
        <dbReference type="ARBA" id="ARBA00023002"/>
    </source>
</evidence>
<dbReference type="InterPro" id="IPR041694">
    <property type="entry name" value="ADH_N_2"/>
</dbReference>
<dbReference type="EMBL" id="JADOUA010000001">
    <property type="protein sequence ID" value="MBG6091406.1"/>
    <property type="molecule type" value="Genomic_DNA"/>
</dbReference>
<evidence type="ECO:0000313" key="4">
    <source>
        <dbReference type="Proteomes" id="UP000614047"/>
    </source>
</evidence>
<dbReference type="InterPro" id="IPR036291">
    <property type="entry name" value="NAD(P)-bd_dom_sf"/>
</dbReference>
<organism evidence="3 4">
    <name type="scientific">Actinomadura viridis</name>
    <dbReference type="NCBI Taxonomy" id="58110"/>
    <lineage>
        <taxon>Bacteria</taxon>
        <taxon>Bacillati</taxon>
        <taxon>Actinomycetota</taxon>
        <taxon>Actinomycetes</taxon>
        <taxon>Streptosporangiales</taxon>
        <taxon>Thermomonosporaceae</taxon>
        <taxon>Actinomadura</taxon>
    </lineage>
</organism>
<dbReference type="Gene3D" id="3.40.50.720">
    <property type="entry name" value="NAD(P)-binding Rossmann-like Domain"/>
    <property type="match status" value="1"/>
</dbReference>
<protein>
    <submittedName>
        <fullName evidence="3">NADPH-dependent curcumin reductase CurA</fullName>
    </submittedName>
</protein>
<dbReference type="FunFam" id="3.40.50.720:FF:000121">
    <property type="entry name" value="Prostaglandin reductase 2"/>
    <property type="match status" value="1"/>
</dbReference>
<keyword evidence="4" id="KW-1185">Reference proteome</keyword>
<reference evidence="3" key="1">
    <citation type="submission" date="2020-11" db="EMBL/GenBank/DDBJ databases">
        <title>Sequencing the genomes of 1000 actinobacteria strains.</title>
        <authorList>
            <person name="Klenk H.-P."/>
        </authorList>
    </citation>
    <scope>NUCLEOTIDE SEQUENCE</scope>
    <source>
        <strain evidence="3">DSM 43175</strain>
    </source>
</reference>
<dbReference type="SMART" id="SM00829">
    <property type="entry name" value="PKS_ER"/>
    <property type="match status" value="1"/>
</dbReference>
<dbReference type="SUPFAM" id="SSF50129">
    <property type="entry name" value="GroES-like"/>
    <property type="match status" value="1"/>
</dbReference>
<accession>A0A931DPI4</accession>
<dbReference type="CDD" id="cd05288">
    <property type="entry name" value="PGDH"/>
    <property type="match status" value="1"/>
</dbReference>
<dbReference type="InterPro" id="IPR045010">
    <property type="entry name" value="MDR_fam"/>
</dbReference>
<dbReference type="Pfam" id="PF00107">
    <property type="entry name" value="ADH_zinc_N"/>
    <property type="match status" value="1"/>
</dbReference>
<dbReference type="SUPFAM" id="SSF51735">
    <property type="entry name" value="NAD(P)-binding Rossmann-fold domains"/>
    <property type="match status" value="1"/>
</dbReference>
<dbReference type="PANTHER" id="PTHR43205:SF7">
    <property type="entry name" value="PROSTAGLANDIN REDUCTASE 1"/>
    <property type="match status" value="1"/>
</dbReference>
<dbReference type="GO" id="GO:0016628">
    <property type="term" value="F:oxidoreductase activity, acting on the CH-CH group of donors, NAD or NADP as acceptor"/>
    <property type="evidence" value="ECO:0007669"/>
    <property type="project" value="InterPro"/>
</dbReference>
<dbReference type="InterPro" id="IPR020843">
    <property type="entry name" value="ER"/>
</dbReference>
<dbReference type="InterPro" id="IPR011032">
    <property type="entry name" value="GroES-like_sf"/>
</dbReference>
<evidence type="ECO:0000259" key="2">
    <source>
        <dbReference type="SMART" id="SM00829"/>
    </source>
</evidence>
<gene>
    <name evidence="3" type="ORF">IW256_005519</name>
</gene>
<feature type="domain" description="Enoyl reductase (ER)" evidence="2">
    <location>
        <begin position="19"/>
        <end position="333"/>
    </location>
</feature>
<dbReference type="Pfam" id="PF16884">
    <property type="entry name" value="ADH_N_2"/>
    <property type="match status" value="1"/>
</dbReference>
<dbReference type="PANTHER" id="PTHR43205">
    <property type="entry name" value="PROSTAGLANDIN REDUCTASE"/>
    <property type="match status" value="1"/>
</dbReference>
<name>A0A931DPI4_9ACTN</name>
<evidence type="ECO:0000313" key="3">
    <source>
        <dbReference type="EMBL" id="MBG6091406.1"/>
    </source>
</evidence>
<comment type="caution">
    <text evidence="3">The sequence shown here is derived from an EMBL/GenBank/DDBJ whole genome shotgun (WGS) entry which is preliminary data.</text>
</comment>
<sequence>MIPATGREVRLVARPVGEPTPSDFELAEAPVREPGEGEVLVRNEWMSVDPYMRGRMSEVESYVPPFRLGEPMEGGAIGTVIASRSAAVPEGTTVQHELGWREYATLSAGRVRPIDTSLAPAAAYLGVLGLTGLTAYVGLTKIAPVEEGDVVFVSGAAGAVGSVAGQIARRLGAVRVVGSAGGPEKTAKVVQDFGFDTAIDYRKGDLERQLEDAAPGGIDVYFDNVGGDHLRAALAAMRTHGRIALCGAISQYNATEPVPGPDNLLLAVGKRLTLRGFIVSDHMKLTGEYVQRASGWLREGSLRAEETVVEGIDNAVDAFLGLLRGTNVGKMIVRL</sequence>
<dbReference type="RefSeq" id="WP_231403954.1">
    <property type="nucleotide sequence ID" value="NZ_BAABES010000019.1"/>
</dbReference>
<dbReference type="AlphaFoldDB" id="A0A931DPI4"/>
<dbReference type="Gene3D" id="3.90.180.10">
    <property type="entry name" value="Medium-chain alcohol dehydrogenases, catalytic domain"/>
    <property type="match status" value="1"/>
</dbReference>
<dbReference type="InterPro" id="IPR013149">
    <property type="entry name" value="ADH-like_C"/>
</dbReference>
<keyword evidence="1" id="KW-0560">Oxidoreductase</keyword>